<evidence type="ECO:0000256" key="4">
    <source>
        <dbReference type="ARBA" id="ARBA00023125"/>
    </source>
</evidence>
<protein>
    <submittedName>
        <fullName evidence="8">Sigma-70 family RNA polymerase sigma factor</fullName>
    </submittedName>
</protein>
<feature type="domain" description="RNA polymerase sigma-70 region 2" evidence="6">
    <location>
        <begin position="22"/>
        <end position="86"/>
    </location>
</feature>
<dbReference type="Pfam" id="PF04542">
    <property type="entry name" value="Sigma70_r2"/>
    <property type="match status" value="1"/>
</dbReference>
<comment type="similarity">
    <text evidence="1">Belongs to the sigma-70 factor family. ECF subfamily.</text>
</comment>
<evidence type="ECO:0000256" key="3">
    <source>
        <dbReference type="ARBA" id="ARBA00023082"/>
    </source>
</evidence>
<dbReference type="AlphaFoldDB" id="A0A844GGS4"/>
<dbReference type="InterPro" id="IPR013324">
    <property type="entry name" value="RNA_pol_sigma_r3/r4-like"/>
</dbReference>
<dbReference type="InterPro" id="IPR013325">
    <property type="entry name" value="RNA_pol_sigma_r2"/>
</dbReference>
<dbReference type="InterPro" id="IPR014284">
    <property type="entry name" value="RNA_pol_sigma-70_dom"/>
</dbReference>
<feature type="domain" description="RNA polymerase sigma factor 70 region 4 type 2" evidence="7">
    <location>
        <begin position="134"/>
        <end position="178"/>
    </location>
</feature>
<evidence type="ECO:0000256" key="1">
    <source>
        <dbReference type="ARBA" id="ARBA00010641"/>
    </source>
</evidence>
<keyword evidence="2" id="KW-0805">Transcription regulation</keyword>
<organism evidence="8 9">
    <name type="scientific">Blautia luti DSM 14534 = JCM 17040</name>
    <dbReference type="NCBI Taxonomy" id="649762"/>
    <lineage>
        <taxon>Bacteria</taxon>
        <taxon>Bacillati</taxon>
        <taxon>Bacillota</taxon>
        <taxon>Clostridia</taxon>
        <taxon>Lachnospirales</taxon>
        <taxon>Lachnospiraceae</taxon>
        <taxon>Blautia</taxon>
    </lineage>
</organism>
<dbReference type="NCBIfam" id="TIGR02937">
    <property type="entry name" value="sigma70-ECF"/>
    <property type="match status" value="1"/>
</dbReference>
<comment type="caution">
    <text evidence="8">The sequence shown here is derived from an EMBL/GenBank/DDBJ whole genome shotgun (WGS) entry which is preliminary data.</text>
</comment>
<dbReference type="SUPFAM" id="SSF88946">
    <property type="entry name" value="Sigma2 domain of RNA polymerase sigma factors"/>
    <property type="match status" value="1"/>
</dbReference>
<dbReference type="Gene3D" id="1.10.1740.10">
    <property type="match status" value="1"/>
</dbReference>
<dbReference type="CDD" id="cd06171">
    <property type="entry name" value="Sigma70_r4"/>
    <property type="match status" value="1"/>
</dbReference>
<dbReference type="SUPFAM" id="SSF88659">
    <property type="entry name" value="Sigma3 and sigma4 domains of RNA polymerase sigma factors"/>
    <property type="match status" value="1"/>
</dbReference>
<evidence type="ECO:0000313" key="9">
    <source>
        <dbReference type="Proteomes" id="UP000437824"/>
    </source>
</evidence>
<dbReference type="PANTHER" id="PTHR43133">
    <property type="entry name" value="RNA POLYMERASE ECF-TYPE SIGMA FACTO"/>
    <property type="match status" value="1"/>
</dbReference>
<dbReference type="GO" id="GO:0003677">
    <property type="term" value="F:DNA binding"/>
    <property type="evidence" value="ECO:0007669"/>
    <property type="project" value="UniProtKB-KW"/>
</dbReference>
<keyword evidence="4" id="KW-0238">DNA-binding</keyword>
<evidence type="ECO:0000259" key="7">
    <source>
        <dbReference type="Pfam" id="PF08281"/>
    </source>
</evidence>
<evidence type="ECO:0000259" key="6">
    <source>
        <dbReference type="Pfam" id="PF04542"/>
    </source>
</evidence>
<dbReference type="InterPro" id="IPR007627">
    <property type="entry name" value="RNA_pol_sigma70_r2"/>
</dbReference>
<sequence>MSDRKLLKKVRDGDKEALSDIIKQYYADIFRFCLYMIQNEEDSYDITQETFLKFMKYGTSYQRNNLKGYLLTIARNLCFDYQQRKKETGKNLRSYEAENENGILKISENTKNIQQYPDICGTDKMKEMEDYLYLKGLLNRLSQEVREVIILRAYEELKFKDIAKMMNCSLSTAKSRYRIGIQQMKNMIKEGDQ</sequence>
<dbReference type="InterPro" id="IPR013249">
    <property type="entry name" value="RNA_pol_sigma70_r4_t2"/>
</dbReference>
<gene>
    <name evidence="8" type="ORF">GKZ57_01080</name>
</gene>
<keyword evidence="3" id="KW-0731">Sigma factor</keyword>
<accession>A0A844GGS4</accession>
<dbReference type="InterPro" id="IPR036388">
    <property type="entry name" value="WH-like_DNA-bd_sf"/>
</dbReference>
<dbReference type="InterPro" id="IPR039425">
    <property type="entry name" value="RNA_pol_sigma-70-like"/>
</dbReference>
<dbReference type="RefSeq" id="WP_118509171.1">
    <property type="nucleotide sequence ID" value="NZ_WMBC01000001.1"/>
</dbReference>
<name>A0A844GGS4_9FIRM</name>
<keyword evidence="5" id="KW-0804">Transcription</keyword>
<evidence type="ECO:0000256" key="5">
    <source>
        <dbReference type="ARBA" id="ARBA00023163"/>
    </source>
</evidence>
<evidence type="ECO:0000256" key="2">
    <source>
        <dbReference type="ARBA" id="ARBA00023015"/>
    </source>
</evidence>
<dbReference type="Proteomes" id="UP000437824">
    <property type="component" value="Unassembled WGS sequence"/>
</dbReference>
<dbReference type="Gene3D" id="1.10.10.10">
    <property type="entry name" value="Winged helix-like DNA-binding domain superfamily/Winged helix DNA-binding domain"/>
    <property type="match status" value="1"/>
</dbReference>
<dbReference type="EMBL" id="WMBC01000001">
    <property type="protein sequence ID" value="MTD59891.1"/>
    <property type="molecule type" value="Genomic_DNA"/>
</dbReference>
<reference evidence="8 9" key="1">
    <citation type="submission" date="2019-11" db="EMBL/GenBank/DDBJ databases">
        <title>Draft genome sequence of Blautia luti DSM 14534T, isolated from human stool.</title>
        <authorList>
            <person name="Ortiz R."/>
            <person name="Melis-Arcos F."/>
            <person name="Covarrubias P."/>
            <person name="Cardenas J.P."/>
            <person name="Perez-Donoso J."/>
            <person name="Almonacid D."/>
        </authorList>
    </citation>
    <scope>NUCLEOTIDE SEQUENCE [LARGE SCALE GENOMIC DNA]</scope>
    <source>
        <strain evidence="8 9">DSM 14534</strain>
    </source>
</reference>
<evidence type="ECO:0000313" key="8">
    <source>
        <dbReference type="EMBL" id="MTD59891.1"/>
    </source>
</evidence>
<proteinExistence type="inferred from homology"/>
<dbReference type="GO" id="GO:0006352">
    <property type="term" value="P:DNA-templated transcription initiation"/>
    <property type="evidence" value="ECO:0007669"/>
    <property type="project" value="InterPro"/>
</dbReference>
<dbReference type="PANTHER" id="PTHR43133:SF8">
    <property type="entry name" value="RNA POLYMERASE SIGMA FACTOR HI_1459-RELATED"/>
    <property type="match status" value="1"/>
</dbReference>
<dbReference type="Pfam" id="PF08281">
    <property type="entry name" value="Sigma70_r4_2"/>
    <property type="match status" value="1"/>
</dbReference>
<dbReference type="GO" id="GO:0016987">
    <property type="term" value="F:sigma factor activity"/>
    <property type="evidence" value="ECO:0007669"/>
    <property type="project" value="UniProtKB-KW"/>
</dbReference>